<evidence type="ECO:0000256" key="3">
    <source>
        <dbReference type="ARBA" id="ARBA00022840"/>
    </source>
</evidence>
<dbReference type="Pfam" id="PF00005">
    <property type="entry name" value="ABC_tran"/>
    <property type="match status" value="1"/>
</dbReference>
<dbReference type="GO" id="GO:0016887">
    <property type="term" value="F:ATP hydrolysis activity"/>
    <property type="evidence" value="ECO:0007669"/>
    <property type="project" value="InterPro"/>
</dbReference>
<protein>
    <submittedName>
        <fullName evidence="5">ABC transporter ATP-binding protein</fullName>
    </submittedName>
</protein>
<dbReference type="Proteomes" id="UP000545876">
    <property type="component" value="Unassembled WGS sequence"/>
</dbReference>
<proteinExistence type="predicted"/>
<dbReference type="SMART" id="SM00382">
    <property type="entry name" value="AAA"/>
    <property type="match status" value="1"/>
</dbReference>
<gene>
    <name evidence="5" type="ORF">GX656_00780</name>
</gene>
<dbReference type="PANTHER" id="PTHR24220">
    <property type="entry name" value="IMPORT ATP-BINDING PROTEIN"/>
    <property type="match status" value="1"/>
</dbReference>
<dbReference type="InterPro" id="IPR015854">
    <property type="entry name" value="ABC_transpr_LolD-like"/>
</dbReference>
<dbReference type="InterPro" id="IPR003439">
    <property type="entry name" value="ABC_transporter-like_ATP-bd"/>
</dbReference>
<dbReference type="PROSITE" id="PS50893">
    <property type="entry name" value="ABC_TRANSPORTER_2"/>
    <property type="match status" value="1"/>
</dbReference>
<evidence type="ECO:0000259" key="4">
    <source>
        <dbReference type="PROSITE" id="PS50893"/>
    </source>
</evidence>
<dbReference type="PROSITE" id="PS00211">
    <property type="entry name" value="ABC_TRANSPORTER_1"/>
    <property type="match status" value="1"/>
</dbReference>
<evidence type="ECO:0000313" key="6">
    <source>
        <dbReference type="Proteomes" id="UP000545876"/>
    </source>
</evidence>
<dbReference type="GO" id="GO:0005524">
    <property type="term" value="F:ATP binding"/>
    <property type="evidence" value="ECO:0007669"/>
    <property type="project" value="UniProtKB-KW"/>
</dbReference>
<sequence>MIQLKNITKSFDLNKNKVEVLKGINLEIGDDEFIALMGPSGSGKSTLLGILAGIDSPTSGDIFIYGQDISKKKEDELARFRNKNVGIIFQAYNLIPSLNAIQNVKAPLYAGKNKLSSKEIDQRTKELLNMVGLSHRETHKPGELSGGEQQRVAIARALINKPKILVADEPTGNLDAKTGKEILDLMQKVSKEMHLTIIMATHNNEIAKLADRVVKISDGIIANE</sequence>
<feature type="domain" description="ABC transporter" evidence="4">
    <location>
        <begin position="2"/>
        <end position="224"/>
    </location>
</feature>
<comment type="caution">
    <text evidence="5">The sequence shown here is derived from an EMBL/GenBank/DDBJ whole genome shotgun (WGS) entry which is preliminary data.</text>
</comment>
<organism evidence="5 6">
    <name type="scientific">Candidatus Dojkabacteria bacterium</name>
    <dbReference type="NCBI Taxonomy" id="2099670"/>
    <lineage>
        <taxon>Bacteria</taxon>
        <taxon>Candidatus Dojkabacteria</taxon>
    </lineage>
</organism>
<dbReference type="AlphaFoldDB" id="A0A847D0B3"/>
<evidence type="ECO:0000256" key="1">
    <source>
        <dbReference type="ARBA" id="ARBA00022448"/>
    </source>
</evidence>
<evidence type="ECO:0000313" key="5">
    <source>
        <dbReference type="EMBL" id="NLD25164.1"/>
    </source>
</evidence>
<keyword evidence="3 5" id="KW-0067">ATP-binding</keyword>
<name>A0A847D0B3_9BACT</name>
<evidence type="ECO:0000256" key="2">
    <source>
        <dbReference type="ARBA" id="ARBA00022741"/>
    </source>
</evidence>
<keyword evidence="1" id="KW-0813">Transport</keyword>
<accession>A0A847D0B3</accession>
<reference evidence="5 6" key="1">
    <citation type="journal article" date="2020" name="Biotechnol. Biofuels">
        <title>New insights from the biogas microbiome by comprehensive genome-resolved metagenomics of nearly 1600 species originating from multiple anaerobic digesters.</title>
        <authorList>
            <person name="Campanaro S."/>
            <person name="Treu L."/>
            <person name="Rodriguez-R L.M."/>
            <person name="Kovalovszki A."/>
            <person name="Ziels R.M."/>
            <person name="Maus I."/>
            <person name="Zhu X."/>
            <person name="Kougias P.G."/>
            <person name="Basile A."/>
            <person name="Luo G."/>
            <person name="Schluter A."/>
            <person name="Konstantinidis K.T."/>
            <person name="Angelidaki I."/>
        </authorList>
    </citation>
    <scope>NUCLEOTIDE SEQUENCE [LARGE SCALE GENOMIC DNA]</scope>
    <source>
        <strain evidence="5">AS06rmzACSIP_65</strain>
    </source>
</reference>
<dbReference type="SUPFAM" id="SSF52540">
    <property type="entry name" value="P-loop containing nucleoside triphosphate hydrolases"/>
    <property type="match status" value="1"/>
</dbReference>
<dbReference type="InterPro" id="IPR003593">
    <property type="entry name" value="AAA+_ATPase"/>
</dbReference>
<keyword evidence="2" id="KW-0547">Nucleotide-binding</keyword>
<dbReference type="GO" id="GO:0098796">
    <property type="term" value="C:membrane protein complex"/>
    <property type="evidence" value="ECO:0007669"/>
    <property type="project" value="UniProtKB-ARBA"/>
</dbReference>
<dbReference type="EMBL" id="JAAZBX010000002">
    <property type="protein sequence ID" value="NLD25164.1"/>
    <property type="molecule type" value="Genomic_DNA"/>
</dbReference>
<dbReference type="Gene3D" id="3.40.50.300">
    <property type="entry name" value="P-loop containing nucleotide triphosphate hydrolases"/>
    <property type="match status" value="1"/>
</dbReference>
<dbReference type="InterPro" id="IPR027417">
    <property type="entry name" value="P-loop_NTPase"/>
</dbReference>
<dbReference type="CDD" id="cd03255">
    <property type="entry name" value="ABC_MJ0796_LolCDE_FtsE"/>
    <property type="match status" value="1"/>
</dbReference>
<dbReference type="InterPro" id="IPR017871">
    <property type="entry name" value="ABC_transporter-like_CS"/>
</dbReference>
<dbReference type="GO" id="GO:0005886">
    <property type="term" value="C:plasma membrane"/>
    <property type="evidence" value="ECO:0007669"/>
    <property type="project" value="TreeGrafter"/>
</dbReference>
<dbReference type="FunFam" id="3.40.50.300:FF:000032">
    <property type="entry name" value="Export ABC transporter ATP-binding protein"/>
    <property type="match status" value="1"/>
</dbReference>
<dbReference type="InterPro" id="IPR017911">
    <property type="entry name" value="MacB-like_ATP-bd"/>
</dbReference>
<dbReference type="GO" id="GO:0022857">
    <property type="term" value="F:transmembrane transporter activity"/>
    <property type="evidence" value="ECO:0007669"/>
    <property type="project" value="TreeGrafter"/>
</dbReference>